<proteinExistence type="predicted"/>
<dbReference type="EMBL" id="PQIB02000005">
    <property type="protein sequence ID" value="RLN18608.1"/>
    <property type="molecule type" value="Genomic_DNA"/>
</dbReference>
<accession>A0A3L6SCF3</accession>
<feature type="region of interest" description="Disordered" evidence="1">
    <location>
        <begin position="1"/>
        <end position="21"/>
    </location>
</feature>
<sequence>MREEPRGGAGRGEPLPPRAAPVYRTDLRRGHGGARPAAALAAAWLWDYAVARHLLRPRAVASVLRAQGVRGPPYRYLRGSNGDVRRMRAEADGAALDARDHDYLRKVVPHFLAWKDKYGIFLLITID</sequence>
<dbReference type="OrthoDB" id="717545at2759"/>
<evidence type="ECO:0000313" key="2">
    <source>
        <dbReference type="EMBL" id="RLN18608.1"/>
    </source>
</evidence>
<dbReference type="STRING" id="4540.A0A3L6SCF3"/>
<name>A0A3L6SCF3_PANMI</name>
<comment type="caution">
    <text evidence="2">The sequence shown here is derived from an EMBL/GenBank/DDBJ whole genome shotgun (WGS) entry which is preliminary data.</text>
</comment>
<keyword evidence="3" id="KW-1185">Reference proteome</keyword>
<evidence type="ECO:0000313" key="3">
    <source>
        <dbReference type="Proteomes" id="UP000275267"/>
    </source>
</evidence>
<evidence type="ECO:0000256" key="1">
    <source>
        <dbReference type="SAM" id="MobiDB-lite"/>
    </source>
</evidence>
<gene>
    <name evidence="2" type="ORF">C2845_PM02G25070</name>
</gene>
<dbReference type="Proteomes" id="UP000275267">
    <property type="component" value="Unassembled WGS sequence"/>
</dbReference>
<reference evidence="3" key="1">
    <citation type="journal article" date="2019" name="Nat. Commun.">
        <title>The genome of broomcorn millet.</title>
        <authorList>
            <person name="Zou C."/>
            <person name="Miki D."/>
            <person name="Li D."/>
            <person name="Tang Q."/>
            <person name="Xiao L."/>
            <person name="Rajput S."/>
            <person name="Deng P."/>
            <person name="Jia W."/>
            <person name="Huang R."/>
            <person name="Zhang M."/>
            <person name="Sun Y."/>
            <person name="Hu J."/>
            <person name="Fu X."/>
            <person name="Schnable P.S."/>
            <person name="Li F."/>
            <person name="Zhang H."/>
            <person name="Feng B."/>
            <person name="Zhu X."/>
            <person name="Liu R."/>
            <person name="Schnable J.C."/>
            <person name="Zhu J.-K."/>
            <person name="Zhang H."/>
        </authorList>
    </citation>
    <scope>NUCLEOTIDE SEQUENCE [LARGE SCALE GENOMIC DNA]</scope>
</reference>
<protein>
    <submittedName>
        <fullName evidence="2">Uncharacterized protein</fullName>
    </submittedName>
</protein>
<dbReference type="AlphaFoldDB" id="A0A3L6SCF3"/>
<organism evidence="2 3">
    <name type="scientific">Panicum miliaceum</name>
    <name type="common">Proso millet</name>
    <name type="synonym">Broomcorn millet</name>
    <dbReference type="NCBI Taxonomy" id="4540"/>
    <lineage>
        <taxon>Eukaryota</taxon>
        <taxon>Viridiplantae</taxon>
        <taxon>Streptophyta</taxon>
        <taxon>Embryophyta</taxon>
        <taxon>Tracheophyta</taxon>
        <taxon>Spermatophyta</taxon>
        <taxon>Magnoliopsida</taxon>
        <taxon>Liliopsida</taxon>
        <taxon>Poales</taxon>
        <taxon>Poaceae</taxon>
        <taxon>PACMAD clade</taxon>
        <taxon>Panicoideae</taxon>
        <taxon>Panicodae</taxon>
        <taxon>Paniceae</taxon>
        <taxon>Panicinae</taxon>
        <taxon>Panicum</taxon>
        <taxon>Panicum sect. Panicum</taxon>
    </lineage>
</organism>